<dbReference type="Gene3D" id="3.40.30.10">
    <property type="entry name" value="Glutaredoxin"/>
    <property type="match status" value="1"/>
</dbReference>
<name>A0A5K7ZC63_9BACT</name>
<feature type="domain" description="Glutaredoxin" evidence="1">
    <location>
        <begin position="6"/>
        <end position="70"/>
    </location>
</feature>
<evidence type="ECO:0000259" key="1">
    <source>
        <dbReference type="Pfam" id="PF00462"/>
    </source>
</evidence>
<dbReference type="EMBL" id="AP021875">
    <property type="protein sequence ID" value="BBO77333.1"/>
    <property type="molecule type" value="Genomic_DNA"/>
</dbReference>
<keyword evidence="3" id="KW-1185">Reference proteome</keyword>
<accession>A0A5K7ZC63</accession>
<reference evidence="2 3" key="1">
    <citation type="submission" date="2019-11" db="EMBL/GenBank/DDBJ databases">
        <title>Comparative genomics of hydrocarbon-degrading Desulfosarcina strains.</title>
        <authorList>
            <person name="Watanabe M."/>
            <person name="Kojima H."/>
            <person name="Fukui M."/>
        </authorList>
    </citation>
    <scope>NUCLEOTIDE SEQUENCE [LARGE SCALE GENOMIC DNA]</scope>
    <source>
        <strain evidence="2 3">PP31</strain>
    </source>
</reference>
<dbReference type="InterPro" id="IPR002109">
    <property type="entry name" value="Glutaredoxin"/>
</dbReference>
<gene>
    <name evidence="2" type="ORF">DSCW_47500</name>
</gene>
<organism evidence="2 3">
    <name type="scientific">Desulfosarcina widdelii</name>
    <dbReference type="NCBI Taxonomy" id="947919"/>
    <lineage>
        <taxon>Bacteria</taxon>
        <taxon>Pseudomonadati</taxon>
        <taxon>Thermodesulfobacteriota</taxon>
        <taxon>Desulfobacteria</taxon>
        <taxon>Desulfobacterales</taxon>
        <taxon>Desulfosarcinaceae</taxon>
        <taxon>Desulfosarcina</taxon>
    </lineage>
</organism>
<evidence type="ECO:0000313" key="3">
    <source>
        <dbReference type="Proteomes" id="UP000427769"/>
    </source>
</evidence>
<dbReference type="RefSeq" id="WP_155306092.1">
    <property type="nucleotide sequence ID" value="NZ_AP021875.1"/>
</dbReference>
<dbReference type="Pfam" id="PF00462">
    <property type="entry name" value="Glutaredoxin"/>
    <property type="match status" value="1"/>
</dbReference>
<dbReference type="KEGG" id="dwd:DSCW_47500"/>
<dbReference type="OrthoDB" id="9795531at2"/>
<dbReference type="SUPFAM" id="SSF52833">
    <property type="entry name" value="Thioredoxin-like"/>
    <property type="match status" value="1"/>
</dbReference>
<dbReference type="AlphaFoldDB" id="A0A5K7ZC63"/>
<protein>
    <submittedName>
        <fullName evidence="2">NrdH-redoxin</fullName>
    </submittedName>
</protein>
<dbReference type="CDD" id="cd02976">
    <property type="entry name" value="NrdH"/>
    <property type="match status" value="1"/>
</dbReference>
<sequence length="84" mass="9463">MSDKPVKIFSLSTCSHCKATKRLLDECTVHYDFVDVDLLEGEERKAILEDVKKFNPRCSFPTVVIGDTVVVGYKEDKIKEALGL</sequence>
<dbReference type="PROSITE" id="PS51354">
    <property type="entry name" value="GLUTAREDOXIN_2"/>
    <property type="match status" value="1"/>
</dbReference>
<dbReference type="InterPro" id="IPR036249">
    <property type="entry name" value="Thioredoxin-like_sf"/>
</dbReference>
<dbReference type="Proteomes" id="UP000427769">
    <property type="component" value="Chromosome"/>
</dbReference>
<proteinExistence type="predicted"/>
<evidence type="ECO:0000313" key="2">
    <source>
        <dbReference type="EMBL" id="BBO77333.1"/>
    </source>
</evidence>